<dbReference type="InterPro" id="IPR026906">
    <property type="entry name" value="LRR_5"/>
</dbReference>
<dbReference type="eggNOG" id="ENOG502SA9M">
    <property type="taxonomic scope" value="Eukaryota"/>
</dbReference>
<evidence type="ECO:0000256" key="1">
    <source>
        <dbReference type="SAM" id="Phobius"/>
    </source>
</evidence>
<dbReference type="KEGG" id="tva:4751628"/>
<sequence length="963" mass="107120">MLRSFTIFSTLIRNPIKLHSTPSVEDQTLTISAETDFTNDSVITELIEENNVNTIVISAPIQTIPKKDYFKTIQTVKITSTSTTALEAGLFQNNAYITEVQLPTSITSLPDYCFAYSSISKIDISKITTFGASCFAHCPLLTNISFPGSEIPSGFAAHCYALTQVDLAKSTISIGASAFSHCISLKTIDFAKISTIGENSFEFTNILELKIVSTIISIGTQAFQYSNLSTLTFSSINSNLAISSQAFRGCLFKSVIVPAISLTNSEYLFGECPYLQKITLDSTTIAIPAGFCRDCLNLTTVSAPGVTEIGENAFFNCKSLNSVTFGTITAFGNSCFRFCESLKYTIPVETTTIGDYSFAYCQNLVLSDLPNSLSIRNFAFLGVNSIQSLTVNYSLGKGCFQGCGYLTTVTIKSPCTVIPQFTFCNCSNLTKVTFSDIIDEIDSYAFSSIGIVSLLNISSVNLVKSFAFSYSGVKSILIQNTTENLAFFGCSQLQKVTISSTCEDFNPMSFLNISDLSISVKSDNHNLQIVNKTIYKNQTIICCVLPTYSDSLFNVSDFMTEIGKYAFCLNTEVETLEIHSYLVLNSQEYSHFKILNITKIPKSTPMIIESFGDSYNLRKISIKTSISKIKEYAFKNCYKLSEVEISDDTILLKGAFSNCYSLESFTLPYMKNSEDLDYSYLFMNCIKLSSVTIKPTMITLKEGMFMNTGFKEFTVPNTIQEIESKCFANCEKLYRITLGNSITKIDSQNDWFIGNKFTLVLHKYVNYIDSNAFVNYPNLKEITIPNDNPYYLSESQCIVEKTTNALITTYGVLPQQFKIPSSVEIVEENSLKDLRNNEIPFEGEKFTNEKPASIIIIPSSVKEFKHQSIATTYSVCYQGEYFQTENLRGTYAFVEKNYFNPSVFGENVVYKCDKSLSDDYKWRHIIGMTAAEIGLTVAAVILGVGLIVIVILYFVCSNDWLDV</sequence>
<evidence type="ECO:0000313" key="2">
    <source>
        <dbReference type="EMBL" id="EAX93903.1"/>
    </source>
</evidence>
<evidence type="ECO:0000313" key="3">
    <source>
        <dbReference type="Proteomes" id="UP000001542"/>
    </source>
</evidence>
<proteinExistence type="predicted"/>
<dbReference type="OrthoDB" id="6359842at2759"/>
<keyword evidence="3" id="KW-1185">Reference proteome</keyword>
<reference evidence="2" key="2">
    <citation type="journal article" date="2007" name="Science">
        <title>Draft genome sequence of the sexually transmitted pathogen Trichomonas vaginalis.</title>
        <authorList>
            <person name="Carlton J.M."/>
            <person name="Hirt R.P."/>
            <person name="Silva J.C."/>
            <person name="Delcher A.L."/>
            <person name="Schatz M."/>
            <person name="Zhao Q."/>
            <person name="Wortman J.R."/>
            <person name="Bidwell S.L."/>
            <person name="Alsmark U.C.M."/>
            <person name="Besteiro S."/>
            <person name="Sicheritz-Ponten T."/>
            <person name="Noel C.J."/>
            <person name="Dacks J.B."/>
            <person name="Foster P.G."/>
            <person name="Simillion C."/>
            <person name="Van de Peer Y."/>
            <person name="Miranda-Saavedra D."/>
            <person name="Barton G.J."/>
            <person name="Westrop G.D."/>
            <person name="Mueller S."/>
            <person name="Dessi D."/>
            <person name="Fiori P.L."/>
            <person name="Ren Q."/>
            <person name="Paulsen I."/>
            <person name="Zhang H."/>
            <person name="Bastida-Corcuera F.D."/>
            <person name="Simoes-Barbosa A."/>
            <person name="Brown M.T."/>
            <person name="Hayes R.D."/>
            <person name="Mukherjee M."/>
            <person name="Okumura C.Y."/>
            <person name="Schneider R."/>
            <person name="Smith A.J."/>
            <person name="Vanacova S."/>
            <person name="Villalvazo M."/>
            <person name="Haas B.J."/>
            <person name="Pertea M."/>
            <person name="Feldblyum T.V."/>
            <person name="Utterback T.R."/>
            <person name="Shu C.L."/>
            <person name="Osoegawa K."/>
            <person name="de Jong P.J."/>
            <person name="Hrdy I."/>
            <person name="Horvathova L."/>
            <person name="Zubacova Z."/>
            <person name="Dolezal P."/>
            <person name="Malik S.B."/>
            <person name="Logsdon J.M. Jr."/>
            <person name="Henze K."/>
            <person name="Gupta A."/>
            <person name="Wang C.C."/>
            <person name="Dunne R.L."/>
            <person name="Upcroft J.A."/>
            <person name="Upcroft P."/>
            <person name="White O."/>
            <person name="Salzberg S.L."/>
            <person name="Tang P."/>
            <person name="Chiu C.-H."/>
            <person name="Lee Y.-S."/>
            <person name="Embley T.M."/>
            <person name="Coombs G.H."/>
            <person name="Mottram J.C."/>
            <person name="Tachezy J."/>
            <person name="Fraser-Liggett C.M."/>
            <person name="Johnson P.J."/>
        </authorList>
    </citation>
    <scope>NUCLEOTIDE SEQUENCE [LARGE SCALE GENOMIC DNA]</scope>
    <source>
        <strain evidence="2">G3</strain>
    </source>
</reference>
<protein>
    <submittedName>
        <fullName evidence="2">Surface antigen BspA-like</fullName>
    </submittedName>
</protein>
<dbReference type="SUPFAM" id="SSF52058">
    <property type="entry name" value="L domain-like"/>
    <property type="match status" value="4"/>
</dbReference>
<dbReference type="AlphaFoldDB" id="A2FMH0"/>
<dbReference type="VEuPathDB" id="TrichDB:TVAG_131910"/>
<reference evidence="2" key="1">
    <citation type="submission" date="2006-10" db="EMBL/GenBank/DDBJ databases">
        <authorList>
            <person name="Amadeo P."/>
            <person name="Zhao Q."/>
            <person name="Wortman J."/>
            <person name="Fraser-Liggett C."/>
            <person name="Carlton J."/>
        </authorList>
    </citation>
    <scope>NUCLEOTIDE SEQUENCE</scope>
    <source>
        <strain evidence="2">G3</strain>
    </source>
</reference>
<dbReference type="Gene3D" id="3.80.10.10">
    <property type="entry name" value="Ribonuclease Inhibitor"/>
    <property type="match status" value="5"/>
</dbReference>
<dbReference type="PANTHER" id="PTHR45661">
    <property type="entry name" value="SURFACE ANTIGEN"/>
    <property type="match status" value="1"/>
</dbReference>
<dbReference type="InterPro" id="IPR053139">
    <property type="entry name" value="Surface_bspA-like"/>
</dbReference>
<name>A2FMH0_TRIV3</name>
<keyword evidence="1" id="KW-0812">Transmembrane</keyword>
<dbReference type="Proteomes" id="UP000001542">
    <property type="component" value="Unassembled WGS sequence"/>
</dbReference>
<dbReference type="VEuPathDB" id="TrichDB:TVAGG3_0395740"/>
<keyword evidence="1" id="KW-0472">Membrane</keyword>
<dbReference type="SMR" id="A2FMH0"/>
<dbReference type="RefSeq" id="XP_001306833.1">
    <property type="nucleotide sequence ID" value="XM_001306832.1"/>
</dbReference>
<dbReference type="InParanoid" id="A2FMH0"/>
<gene>
    <name evidence="2" type="ORF">TVAG_131910</name>
</gene>
<dbReference type="PANTHER" id="PTHR45661:SF3">
    <property type="entry name" value="IG-LIKE DOMAIN-CONTAINING PROTEIN"/>
    <property type="match status" value="1"/>
</dbReference>
<dbReference type="Pfam" id="PF13306">
    <property type="entry name" value="LRR_5"/>
    <property type="match status" value="6"/>
</dbReference>
<dbReference type="InterPro" id="IPR032675">
    <property type="entry name" value="LRR_dom_sf"/>
</dbReference>
<keyword evidence="1" id="KW-1133">Transmembrane helix</keyword>
<dbReference type="EMBL" id="DS113886">
    <property type="protein sequence ID" value="EAX93903.1"/>
    <property type="molecule type" value="Genomic_DNA"/>
</dbReference>
<organism evidence="2 3">
    <name type="scientific">Trichomonas vaginalis (strain ATCC PRA-98 / G3)</name>
    <dbReference type="NCBI Taxonomy" id="412133"/>
    <lineage>
        <taxon>Eukaryota</taxon>
        <taxon>Metamonada</taxon>
        <taxon>Parabasalia</taxon>
        <taxon>Trichomonadida</taxon>
        <taxon>Trichomonadidae</taxon>
        <taxon>Trichomonas</taxon>
    </lineage>
</organism>
<feature type="transmembrane region" description="Helical" evidence="1">
    <location>
        <begin position="933"/>
        <end position="956"/>
    </location>
</feature>
<accession>A2FMH0</accession>